<dbReference type="GO" id="GO:0004553">
    <property type="term" value="F:hydrolase activity, hydrolyzing O-glycosyl compounds"/>
    <property type="evidence" value="ECO:0007669"/>
    <property type="project" value="InterPro"/>
</dbReference>
<dbReference type="Pfam" id="PF02839">
    <property type="entry name" value="CBM_5_12"/>
    <property type="match status" value="1"/>
</dbReference>
<keyword evidence="2" id="KW-0624">Polysaccharide degradation</keyword>
<dbReference type="EMBL" id="NUYG01000162">
    <property type="protein sequence ID" value="PFM83276.1"/>
    <property type="molecule type" value="Genomic_DNA"/>
</dbReference>
<proteinExistence type="predicted"/>
<dbReference type="GO" id="GO:0000272">
    <property type="term" value="P:polysaccharide catabolic process"/>
    <property type="evidence" value="ECO:0007669"/>
    <property type="project" value="UniProtKB-KW"/>
</dbReference>
<dbReference type="CDD" id="cd12215">
    <property type="entry name" value="ChiC_BD"/>
    <property type="match status" value="1"/>
</dbReference>
<evidence type="ECO:0000313" key="5">
    <source>
        <dbReference type="Proteomes" id="UP000223839"/>
    </source>
</evidence>
<dbReference type="GO" id="GO:0005576">
    <property type="term" value="C:extracellular region"/>
    <property type="evidence" value="ECO:0007669"/>
    <property type="project" value="InterPro"/>
</dbReference>
<dbReference type="Proteomes" id="UP000223839">
    <property type="component" value="Unassembled WGS sequence"/>
</dbReference>
<gene>
    <name evidence="4" type="ORF">COJ61_32800</name>
</gene>
<feature type="non-terminal residue" evidence="4">
    <location>
        <position position="1"/>
    </location>
</feature>
<reference evidence="4 5" key="1">
    <citation type="submission" date="2017-09" db="EMBL/GenBank/DDBJ databases">
        <title>Large-scale bioinformatics analysis of Bacillus genomes uncovers conserved roles of natural products in bacterial physiology.</title>
        <authorList>
            <consortium name="Agbiome Team Llc"/>
            <person name="Bleich R.M."/>
            <person name="Grubbs K.J."/>
            <person name="Santa Maria K.C."/>
            <person name="Allen S.E."/>
            <person name="Farag S."/>
            <person name="Shank E.A."/>
            <person name="Bowers A."/>
        </authorList>
    </citation>
    <scope>NUCLEOTIDE SEQUENCE [LARGE SCALE GENOMIC DNA]</scope>
    <source>
        <strain evidence="4 5">AFS077661</strain>
    </source>
</reference>
<dbReference type="InterPro" id="IPR036573">
    <property type="entry name" value="CBM_sf_5/12"/>
</dbReference>
<dbReference type="SUPFAM" id="SSF51055">
    <property type="entry name" value="Carbohydrate binding domain"/>
    <property type="match status" value="1"/>
</dbReference>
<keyword evidence="1" id="KW-0378">Hydrolase</keyword>
<protein>
    <recommendedName>
        <fullName evidence="3">Chitin-binding type-3 domain-containing protein</fullName>
    </recommendedName>
</protein>
<comment type="caution">
    <text evidence="4">The sequence shown here is derived from an EMBL/GenBank/DDBJ whole genome shotgun (WGS) entry which is preliminary data.</text>
</comment>
<dbReference type="AlphaFoldDB" id="A0AB36TKA4"/>
<name>A0AB36TKA4_BACTU</name>
<dbReference type="Gene3D" id="2.10.10.20">
    <property type="entry name" value="Carbohydrate-binding module superfamily 5/12"/>
    <property type="match status" value="1"/>
</dbReference>
<feature type="domain" description="Chitin-binding type-3" evidence="3">
    <location>
        <begin position="1"/>
        <end position="47"/>
    </location>
</feature>
<evidence type="ECO:0000259" key="3">
    <source>
        <dbReference type="SMART" id="SM00495"/>
    </source>
</evidence>
<sequence length="48" mass="5559">YEKWDPKKAYTKGDKVEHQGTVYEAVQNHQGNGDPNWIFALALWNPLT</sequence>
<keyword evidence="2" id="KW-0119">Carbohydrate metabolism</keyword>
<evidence type="ECO:0000256" key="2">
    <source>
        <dbReference type="ARBA" id="ARBA00023326"/>
    </source>
</evidence>
<dbReference type="RefSeq" id="WP_141538389.1">
    <property type="nucleotide sequence ID" value="NZ_NUYG01000162.1"/>
</dbReference>
<evidence type="ECO:0000313" key="4">
    <source>
        <dbReference type="EMBL" id="PFM83276.1"/>
    </source>
</evidence>
<dbReference type="SMART" id="SM00495">
    <property type="entry name" value="ChtBD3"/>
    <property type="match status" value="1"/>
</dbReference>
<accession>A0AB36TKA4</accession>
<organism evidence="4 5">
    <name type="scientific">Bacillus thuringiensis</name>
    <dbReference type="NCBI Taxonomy" id="1428"/>
    <lineage>
        <taxon>Bacteria</taxon>
        <taxon>Bacillati</taxon>
        <taxon>Bacillota</taxon>
        <taxon>Bacilli</taxon>
        <taxon>Bacillales</taxon>
        <taxon>Bacillaceae</taxon>
        <taxon>Bacillus</taxon>
        <taxon>Bacillus cereus group</taxon>
    </lineage>
</organism>
<dbReference type="GO" id="GO:0030246">
    <property type="term" value="F:carbohydrate binding"/>
    <property type="evidence" value="ECO:0007669"/>
    <property type="project" value="InterPro"/>
</dbReference>
<evidence type="ECO:0000256" key="1">
    <source>
        <dbReference type="ARBA" id="ARBA00022801"/>
    </source>
</evidence>
<dbReference type="InterPro" id="IPR003610">
    <property type="entry name" value="CBM5/12"/>
</dbReference>